<proteinExistence type="predicted"/>
<feature type="transmembrane region" description="Helical" evidence="1">
    <location>
        <begin position="24"/>
        <end position="54"/>
    </location>
</feature>
<feature type="transmembrane region" description="Helical" evidence="1">
    <location>
        <begin position="107"/>
        <end position="128"/>
    </location>
</feature>
<name>A0A830FX13_HALAR</name>
<dbReference type="RefSeq" id="WP_188853879.1">
    <property type="nucleotide sequence ID" value="NZ_BMON01000006.1"/>
</dbReference>
<dbReference type="Proteomes" id="UP000656367">
    <property type="component" value="Unassembled WGS sequence"/>
</dbReference>
<evidence type="ECO:0000256" key="1">
    <source>
        <dbReference type="SAM" id="Phobius"/>
    </source>
</evidence>
<evidence type="ECO:0000313" key="3">
    <source>
        <dbReference type="Proteomes" id="UP000656367"/>
    </source>
</evidence>
<comment type="caution">
    <text evidence="2">The sequence shown here is derived from an EMBL/GenBank/DDBJ whole genome shotgun (WGS) entry which is preliminary data.</text>
</comment>
<dbReference type="EMBL" id="BMON01000006">
    <property type="protein sequence ID" value="GGM51073.1"/>
    <property type="molecule type" value="Genomic_DNA"/>
</dbReference>
<keyword evidence="1" id="KW-0472">Membrane</keyword>
<feature type="transmembrane region" description="Helical" evidence="1">
    <location>
        <begin position="74"/>
        <end position="95"/>
    </location>
</feature>
<accession>A0A830FX13</accession>
<reference evidence="2" key="2">
    <citation type="submission" date="2020-09" db="EMBL/GenBank/DDBJ databases">
        <authorList>
            <person name="Sun Q."/>
            <person name="Ohkuma M."/>
        </authorList>
    </citation>
    <scope>NUCLEOTIDE SEQUENCE</scope>
    <source>
        <strain evidence="2">JCM 15759</strain>
    </source>
</reference>
<sequence>MDGDNNYELEHSRRARVASTLEYFLGRLVVVGVAASLVTSILLVGYTLVGGFFIVIDSYPYSWAFLSLENDPVFYLSLSVVSLQVLLSAVSLLLYEFLTGFKTQRDRFVVLCCYLALGFSGGTLRIVLPQALEFVSILLP</sequence>
<evidence type="ECO:0000313" key="2">
    <source>
        <dbReference type="EMBL" id="GGM51073.1"/>
    </source>
</evidence>
<keyword evidence="1" id="KW-0812">Transmembrane</keyword>
<dbReference type="OrthoDB" id="386206at2157"/>
<reference evidence="2" key="1">
    <citation type="journal article" date="2014" name="Int. J. Syst. Evol. Microbiol.">
        <title>Complete genome sequence of Corynebacterium casei LMG S-19264T (=DSM 44701T), isolated from a smear-ripened cheese.</title>
        <authorList>
            <consortium name="US DOE Joint Genome Institute (JGI-PGF)"/>
            <person name="Walter F."/>
            <person name="Albersmeier A."/>
            <person name="Kalinowski J."/>
            <person name="Ruckert C."/>
        </authorList>
    </citation>
    <scope>NUCLEOTIDE SEQUENCE</scope>
    <source>
        <strain evidence="2">JCM 15759</strain>
    </source>
</reference>
<gene>
    <name evidence="2" type="ORF">GCM10009006_35270</name>
</gene>
<protein>
    <submittedName>
        <fullName evidence="2">Uncharacterized protein</fullName>
    </submittedName>
</protein>
<organism evidence="2 3">
    <name type="scientific">Haloarcula argentinensis</name>
    <dbReference type="NCBI Taxonomy" id="43776"/>
    <lineage>
        <taxon>Archaea</taxon>
        <taxon>Methanobacteriati</taxon>
        <taxon>Methanobacteriota</taxon>
        <taxon>Stenosarchaea group</taxon>
        <taxon>Halobacteria</taxon>
        <taxon>Halobacteriales</taxon>
        <taxon>Haloarculaceae</taxon>
        <taxon>Haloarcula</taxon>
    </lineage>
</organism>
<keyword evidence="1" id="KW-1133">Transmembrane helix</keyword>
<dbReference type="AlphaFoldDB" id="A0A830FX13"/>